<protein>
    <recommendedName>
        <fullName evidence="3">Lipocalin-like domain-containing protein</fullName>
    </recommendedName>
</protein>
<evidence type="ECO:0000313" key="2">
    <source>
        <dbReference type="Proteomes" id="UP000198901"/>
    </source>
</evidence>
<dbReference type="Proteomes" id="UP000198901">
    <property type="component" value="Unassembled WGS sequence"/>
</dbReference>
<dbReference type="AlphaFoldDB" id="A0A1G9IT18"/>
<organism evidence="1 2">
    <name type="scientific">Siphonobacter aquaeclarae</name>
    <dbReference type="NCBI Taxonomy" id="563176"/>
    <lineage>
        <taxon>Bacteria</taxon>
        <taxon>Pseudomonadati</taxon>
        <taxon>Bacteroidota</taxon>
        <taxon>Cytophagia</taxon>
        <taxon>Cytophagales</taxon>
        <taxon>Cytophagaceae</taxon>
        <taxon>Siphonobacter</taxon>
    </lineage>
</organism>
<gene>
    <name evidence="1" type="ORF">SAMN04488090_0611</name>
</gene>
<dbReference type="OrthoDB" id="882993at2"/>
<evidence type="ECO:0008006" key="3">
    <source>
        <dbReference type="Google" id="ProtNLM"/>
    </source>
</evidence>
<proteinExistence type="predicted"/>
<reference evidence="1 2" key="1">
    <citation type="submission" date="2016-10" db="EMBL/GenBank/DDBJ databases">
        <authorList>
            <person name="de Groot N.N."/>
        </authorList>
    </citation>
    <scope>NUCLEOTIDE SEQUENCE [LARGE SCALE GENOMIC DNA]</scope>
    <source>
        <strain evidence="1 2">DSM 21668</strain>
    </source>
</reference>
<sequence length="139" mass="16025">MKKWYLLCLIAIGFACSKNKEIIPKPTSLVGKWKLSDIYGNEYWGGPLHWKKPTASIEIEFKANGEYYRSPTDGSVPELKGTYRVLSDSTLEITQKVPANPDYPSYKLDYKFEDGGYLTWGIFGYEGVVEERFRKETNY</sequence>
<keyword evidence="2" id="KW-1185">Reference proteome</keyword>
<evidence type="ECO:0000313" key="1">
    <source>
        <dbReference type="EMBL" id="SDL28310.1"/>
    </source>
</evidence>
<name>A0A1G9IT18_9BACT</name>
<accession>A0A1G9IT18</accession>
<dbReference type="RefSeq" id="WP_093197525.1">
    <property type="nucleotide sequence ID" value="NZ_FNGS01000001.1"/>
</dbReference>
<dbReference type="EMBL" id="FNGS01000001">
    <property type="protein sequence ID" value="SDL28310.1"/>
    <property type="molecule type" value="Genomic_DNA"/>
</dbReference>
<dbReference type="PROSITE" id="PS51257">
    <property type="entry name" value="PROKAR_LIPOPROTEIN"/>
    <property type="match status" value="1"/>
</dbReference>